<feature type="compositionally biased region" description="Basic and acidic residues" evidence="1">
    <location>
        <begin position="113"/>
        <end position="122"/>
    </location>
</feature>
<feature type="compositionally biased region" description="Low complexity" evidence="1">
    <location>
        <begin position="103"/>
        <end position="112"/>
    </location>
</feature>
<dbReference type="AlphaFoldDB" id="A0A4C1VZ11"/>
<comment type="caution">
    <text evidence="2">The sequence shown here is derived from an EMBL/GenBank/DDBJ whole genome shotgun (WGS) entry which is preliminary data.</text>
</comment>
<keyword evidence="3" id="KW-1185">Reference proteome</keyword>
<feature type="region of interest" description="Disordered" evidence="1">
    <location>
        <begin position="19"/>
        <end position="46"/>
    </location>
</feature>
<feature type="compositionally biased region" description="Polar residues" evidence="1">
    <location>
        <begin position="19"/>
        <end position="29"/>
    </location>
</feature>
<protein>
    <submittedName>
        <fullName evidence="2">Uncharacterized protein</fullName>
    </submittedName>
</protein>
<evidence type="ECO:0000313" key="2">
    <source>
        <dbReference type="EMBL" id="GBP43174.1"/>
    </source>
</evidence>
<evidence type="ECO:0000256" key="1">
    <source>
        <dbReference type="SAM" id="MobiDB-lite"/>
    </source>
</evidence>
<reference evidence="2 3" key="1">
    <citation type="journal article" date="2019" name="Commun. Biol.">
        <title>The bagworm genome reveals a unique fibroin gene that provides high tensile strength.</title>
        <authorList>
            <person name="Kono N."/>
            <person name="Nakamura H."/>
            <person name="Ohtoshi R."/>
            <person name="Tomita M."/>
            <person name="Numata K."/>
            <person name="Arakawa K."/>
        </authorList>
    </citation>
    <scope>NUCLEOTIDE SEQUENCE [LARGE SCALE GENOMIC DNA]</scope>
</reference>
<accession>A0A4C1VZ11</accession>
<name>A0A4C1VZ11_EUMVA</name>
<dbReference type="EMBL" id="BGZK01000431">
    <property type="protein sequence ID" value="GBP43174.1"/>
    <property type="molecule type" value="Genomic_DNA"/>
</dbReference>
<feature type="region of interest" description="Disordered" evidence="1">
    <location>
        <begin position="103"/>
        <end position="122"/>
    </location>
</feature>
<gene>
    <name evidence="2" type="ORF">EVAR_26849_1</name>
</gene>
<evidence type="ECO:0000313" key="3">
    <source>
        <dbReference type="Proteomes" id="UP000299102"/>
    </source>
</evidence>
<sequence>MQLIENLIRPLELERACSLSPSAATTRTGSPRWRSASRGATGDHRRRYRRNVRDRQLSAFDVKNSFVDSLREVDEAPGRITSRISEGSDRRCGAGVRPVLRAPAASAGASSAGRDRLDRLQI</sequence>
<organism evidence="2 3">
    <name type="scientific">Eumeta variegata</name>
    <name type="common">Bagworm moth</name>
    <name type="synonym">Eumeta japonica</name>
    <dbReference type="NCBI Taxonomy" id="151549"/>
    <lineage>
        <taxon>Eukaryota</taxon>
        <taxon>Metazoa</taxon>
        <taxon>Ecdysozoa</taxon>
        <taxon>Arthropoda</taxon>
        <taxon>Hexapoda</taxon>
        <taxon>Insecta</taxon>
        <taxon>Pterygota</taxon>
        <taxon>Neoptera</taxon>
        <taxon>Endopterygota</taxon>
        <taxon>Lepidoptera</taxon>
        <taxon>Glossata</taxon>
        <taxon>Ditrysia</taxon>
        <taxon>Tineoidea</taxon>
        <taxon>Psychidae</taxon>
        <taxon>Oiketicinae</taxon>
        <taxon>Eumeta</taxon>
    </lineage>
</organism>
<dbReference type="Proteomes" id="UP000299102">
    <property type="component" value="Unassembled WGS sequence"/>
</dbReference>
<proteinExistence type="predicted"/>